<dbReference type="AlphaFoldDB" id="A0A8J6C1C9"/>
<evidence type="ECO:0000256" key="3">
    <source>
        <dbReference type="RuleBase" id="RU004478"/>
    </source>
</evidence>
<evidence type="ECO:0000259" key="6">
    <source>
        <dbReference type="Pfam" id="PF00984"/>
    </source>
</evidence>
<dbReference type="SUPFAM" id="SSF48179">
    <property type="entry name" value="6-phosphogluconate dehydrogenase C-terminal domain-like"/>
    <property type="match status" value="1"/>
</dbReference>
<feature type="coiled-coil region" evidence="4">
    <location>
        <begin position="395"/>
        <end position="422"/>
    </location>
</feature>
<dbReference type="InterPro" id="IPR008927">
    <property type="entry name" value="6-PGluconate_DH-like_C_sf"/>
</dbReference>
<evidence type="ECO:0000313" key="7">
    <source>
        <dbReference type="EMBL" id="KAG8458707.1"/>
    </source>
</evidence>
<gene>
    <name evidence="7" type="ORF">KFE25_012905</name>
</gene>
<evidence type="ECO:0000256" key="2">
    <source>
        <dbReference type="ARBA" id="ARBA00023186"/>
    </source>
</evidence>
<dbReference type="PRINTS" id="PR00773">
    <property type="entry name" value="GRPEPROTEIN"/>
</dbReference>
<feature type="region of interest" description="Disordered" evidence="5">
    <location>
        <begin position="283"/>
        <end position="346"/>
    </location>
</feature>
<dbReference type="InterPro" id="IPR000740">
    <property type="entry name" value="GrpE"/>
</dbReference>
<keyword evidence="8" id="KW-1185">Reference proteome</keyword>
<evidence type="ECO:0000313" key="8">
    <source>
        <dbReference type="Proteomes" id="UP000751190"/>
    </source>
</evidence>
<comment type="similarity">
    <text evidence="1 3">Belongs to the GrpE family.</text>
</comment>
<dbReference type="Pfam" id="PF01025">
    <property type="entry name" value="GrpE"/>
    <property type="match status" value="1"/>
</dbReference>
<dbReference type="EMBL" id="JAGTXO010000048">
    <property type="protein sequence ID" value="KAG8458707.1"/>
    <property type="molecule type" value="Genomic_DNA"/>
</dbReference>
<dbReference type="HAMAP" id="MF_01151">
    <property type="entry name" value="GrpE"/>
    <property type="match status" value="1"/>
</dbReference>
<dbReference type="CDD" id="cd00446">
    <property type="entry name" value="GrpE"/>
    <property type="match status" value="1"/>
</dbReference>
<reference evidence="7" key="1">
    <citation type="submission" date="2021-05" db="EMBL/GenBank/DDBJ databases">
        <title>The genome of the haptophyte Pavlova lutheri (Diacronema luteri, Pavlovales) - a model for lipid biosynthesis in eukaryotic algae.</title>
        <authorList>
            <person name="Hulatt C.J."/>
            <person name="Posewitz M.C."/>
        </authorList>
    </citation>
    <scope>NUCLEOTIDE SEQUENCE</scope>
    <source>
        <strain evidence="7">NIVA-4/92</strain>
    </source>
</reference>
<keyword evidence="2" id="KW-0143">Chaperone</keyword>
<evidence type="ECO:0000256" key="4">
    <source>
        <dbReference type="SAM" id="Coils"/>
    </source>
</evidence>
<dbReference type="GO" id="GO:0051082">
    <property type="term" value="F:unfolded protein binding"/>
    <property type="evidence" value="ECO:0007669"/>
    <property type="project" value="TreeGrafter"/>
</dbReference>
<evidence type="ECO:0000256" key="1">
    <source>
        <dbReference type="ARBA" id="ARBA00009054"/>
    </source>
</evidence>
<dbReference type="PANTHER" id="PTHR21237">
    <property type="entry name" value="GRPE PROTEIN"/>
    <property type="match status" value="1"/>
</dbReference>
<dbReference type="Gene3D" id="3.40.50.720">
    <property type="entry name" value="NAD(P)-binding Rossmann-like Domain"/>
    <property type="match status" value="1"/>
</dbReference>
<dbReference type="GO" id="GO:0051287">
    <property type="term" value="F:NAD binding"/>
    <property type="evidence" value="ECO:0007669"/>
    <property type="project" value="InterPro"/>
</dbReference>
<name>A0A8J6C1C9_DIALT</name>
<comment type="caution">
    <text evidence="7">The sequence shown here is derived from an EMBL/GenBank/DDBJ whole genome shotgun (WGS) entry which is preliminary data.</text>
</comment>
<dbReference type="InterPro" id="IPR009012">
    <property type="entry name" value="GrpE_head"/>
</dbReference>
<sequence>MRGYCTAVAPALLRDCEDGGRARAAAPDLIFVGMPTRADGDALGAVHPSLVGSGAARAAQARRHGSAEAAASRPPAISHASPAFVEIAKLALNCFVTRAKFAFAHFVADVADATDAASARALPASGAEGAAHADKHAILEAFGCDARVGPRCLLAGYGYGGPCFPRDTSVPEATAARASRLTTAPPPSTRASSALTRRCSRRRTWRTTRTCFSDVAYKPRCPVHVVVESQKLRVARLVRDAGWAVLIKDRPVVLDAVRREHGSVYRYRERPVRERANGDAYGEIDGESFLRPHGHKHARRRPTLPHGAPAAVDDAVEPPEDDDSTSVGSTTSAPRARRGAAHAADELQMRVRACDTPAEEELPADAPPVVDDGDDVAADGADGLLSSPAFMKKKIEVLEDEISKLQLENANLEAKLEEETRTPQALRLQADFENFRRRTVEQQAEQRVLSTIENVKKLLPVLDNFDRAAALKLGSEEATKIQGSYTQLYKQLLDVLAKDFGCTEVEAAGQPFDFNLHMAIVSAPSATVPEGHVADVLQRGYMIGDKLVRPAGVRVSTGAPPSEAPAA</sequence>
<evidence type="ECO:0000256" key="5">
    <source>
        <dbReference type="SAM" id="MobiDB-lite"/>
    </source>
</evidence>
<dbReference type="Pfam" id="PF00984">
    <property type="entry name" value="UDPG_MGDP_dh"/>
    <property type="match status" value="1"/>
</dbReference>
<organism evidence="7 8">
    <name type="scientific">Diacronema lutheri</name>
    <name type="common">Unicellular marine alga</name>
    <name type="synonym">Monochrysis lutheri</name>
    <dbReference type="NCBI Taxonomy" id="2081491"/>
    <lineage>
        <taxon>Eukaryota</taxon>
        <taxon>Haptista</taxon>
        <taxon>Haptophyta</taxon>
        <taxon>Pavlovophyceae</taxon>
        <taxon>Pavlovales</taxon>
        <taxon>Pavlovaceae</taxon>
        <taxon>Diacronema</taxon>
    </lineage>
</organism>
<dbReference type="PANTHER" id="PTHR21237:SF40">
    <property type="entry name" value="CELL CYCLE AND APOPTOSIS REGULATOR PROTEIN 2"/>
    <property type="match status" value="1"/>
</dbReference>
<dbReference type="InterPro" id="IPR013805">
    <property type="entry name" value="GrpE_CC"/>
</dbReference>
<feature type="compositionally biased region" description="Basic residues" evidence="5">
    <location>
        <begin position="292"/>
        <end position="303"/>
    </location>
</feature>
<dbReference type="GO" id="GO:0042803">
    <property type="term" value="F:protein homodimerization activity"/>
    <property type="evidence" value="ECO:0007669"/>
    <property type="project" value="InterPro"/>
</dbReference>
<dbReference type="GO" id="GO:0016616">
    <property type="term" value="F:oxidoreductase activity, acting on the CH-OH group of donors, NAD or NADP as acceptor"/>
    <property type="evidence" value="ECO:0007669"/>
    <property type="project" value="InterPro"/>
</dbReference>
<dbReference type="GO" id="GO:0006457">
    <property type="term" value="P:protein folding"/>
    <property type="evidence" value="ECO:0007669"/>
    <property type="project" value="InterPro"/>
</dbReference>
<dbReference type="SUPFAM" id="SSF51064">
    <property type="entry name" value="Head domain of nucleotide exchange factor GrpE"/>
    <property type="match status" value="1"/>
</dbReference>
<proteinExistence type="inferred from homology"/>
<feature type="compositionally biased region" description="Acidic residues" evidence="5">
    <location>
        <begin position="314"/>
        <end position="324"/>
    </location>
</feature>
<dbReference type="OrthoDB" id="201635at2759"/>
<keyword evidence="4" id="KW-0175">Coiled coil</keyword>
<feature type="compositionally biased region" description="Low complexity" evidence="5">
    <location>
        <begin position="325"/>
        <end position="334"/>
    </location>
</feature>
<dbReference type="Proteomes" id="UP000751190">
    <property type="component" value="Unassembled WGS sequence"/>
</dbReference>
<dbReference type="Gene3D" id="2.30.22.10">
    <property type="entry name" value="Head domain of nucleotide exchange factor GrpE"/>
    <property type="match status" value="1"/>
</dbReference>
<dbReference type="SUPFAM" id="SSF58014">
    <property type="entry name" value="Coiled-coil domain of nucleotide exchange factor GrpE"/>
    <property type="match status" value="1"/>
</dbReference>
<dbReference type="GO" id="GO:0051087">
    <property type="term" value="F:protein-folding chaperone binding"/>
    <property type="evidence" value="ECO:0007669"/>
    <property type="project" value="InterPro"/>
</dbReference>
<dbReference type="Gene3D" id="3.90.20.20">
    <property type="match status" value="1"/>
</dbReference>
<accession>A0A8J6C1C9</accession>
<dbReference type="InterPro" id="IPR014026">
    <property type="entry name" value="UDP-Glc/GDP-Man_DH_dimer"/>
</dbReference>
<dbReference type="GO" id="GO:0000774">
    <property type="term" value="F:adenyl-nucleotide exchange factor activity"/>
    <property type="evidence" value="ECO:0007669"/>
    <property type="project" value="InterPro"/>
</dbReference>
<feature type="domain" description="UDP-glucose/GDP-mannose dehydrogenase dimerisation" evidence="6">
    <location>
        <begin position="131"/>
        <end position="174"/>
    </location>
</feature>
<protein>
    <recommendedName>
        <fullName evidence="6">UDP-glucose/GDP-mannose dehydrogenase dimerisation domain-containing protein</fullName>
    </recommendedName>
</protein>